<dbReference type="AlphaFoldDB" id="A0A3M6UED6"/>
<comment type="caution">
    <text evidence="1">The sequence shown here is derived from an EMBL/GenBank/DDBJ whole genome shotgun (WGS) entry which is preliminary data.</text>
</comment>
<gene>
    <name evidence="1" type="ORF">pdam_00018464</name>
</gene>
<proteinExistence type="predicted"/>
<dbReference type="Proteomes" id="UP000275408">
    <property type="component" value="Unassembled WGS sequence"/>
</dbReference>
<protein>
    <submittedName>
        <fullName evidence="1">Uncharacterized protein</fullName>
    </submittedName>
</protein>
<evidence type="ECO:0000313" key="1">
    <source>
        <dbReference type="EMBL" id="RMX51864.1"/>
    </source>
</evidence>
<reference evidence="1 2" key="1">
    <citation type="journal article" date="2018" name="Sci. Rep.">
        <title>Comparative analysis of the Pocillopora damicornis genome highlights role of immune system in coral evolution.</title>
        <authorList>
            <person name="Cunning R."/>
            <person name="Bay R.A."/>
            <person name="Gillette P."/>
            <person name="Baker A.C."/>
            <person name="Traylor-Knowles N."/>
        </authorList>
    </citation>
    <scope>NUCLEOTIDE SEQUENCE [LARGE SCALE GENOMIC DNA]</scope>
    <source>
        <strain evidence="1">RSMAS</strain>
        <tissue evidence="1">Whole animal</tissue>
    </source>
</reference>
<dbReference type="EMBL" id="RCHS01001712">
    <property type="protein sequence ID" value="RMX51864.1"/>
    <property type="molecule type" value="Genomic_DNA"/>
</dbReference>
<name>A0A3M6UED6_POCDA</name>
<dbReference type="STRING" id="46731.A0A3M6UED6"/>
<keyword evidence="2" id="KW-1185">Reference proteome</keyword>
<evidence type="ECO:0000313" key="2">
    <source>
        <dbReference type="Proteomes" id="UP000275408"/>
    </source>
</evidence>
<sequence length="280" mass="31508">MTPIEVDVSWQMENSESDDSDECGDKMDVHSEKSDAINKLLILEGHKPLTHALQVPWTDASEKTKRFYTSKMSEFINSLLEVVAPNDAGLLWRALKELRKINQRYDDFKSSESTLLTALIESYKQATHHSASQQILSVIADKLSFTDLHSCSASVRRCMQGLNNYLAGGARAFDELSSIVDKLSEIGLEKDVADRLKESLKSGKQYLKGDYKVHVALESTIPDHCRAFALSDPANSFYQTPCNHEHKVACDRCSSLCQVCVYVSFIIHFHCQLSTIYGQY</sequence>
<organism evidence="1 2">
    <name type="scientific">Pocillopora damicornis</name>
    <name type="common">Cauliflower coral</name>
    <name type="synonym">Millepora damicornis</name>
    <dbReference type="NCBI Taxonomy" id="46731"/>
    <lineage>
        <taxon>Eukaryota</taxon>
        <taxon>Metazoa</taxon>
        <taxon>Cnidaria</taxon>
        <taxon>Anthozoa</taxon>
        <taxon>Hexacorallia</taxon>
        <taxon>Scleractinia</taxon>
        <taxon>Astrocoeniina</taxon>
        <taxon>Pocilloporidae</taxon>
        <taxon>Pocillopora</taxon>
    </lineage>
</organism>
<accession>A0A3M6UED6</accession>